<evidence type="ECO:0000313" key="2">
    <source>
        <dbReference type="Proteomes" id="UP000431922"/>
    </source>
</evidence>
<proteinExistence type="predicted"/>
<comment type="caution">
    <text evidence="1">The sequence shown here is derived from an EMBL/GenBank/DDBJ whole genome shotgun (WGS) entry which is preliminary data.</text>
</comment>
<dbReference type="EMBL" id="WTYL01000001">
    <property type="protein sequence ID" value="MXP43689.1"/>
    <property type="molecule type" value="Genomic_DNA"/>
</dbReference>
<reference evidence="1 2" key="1">
    <citation type="submission" date="2019-12" db="EMBL/GenBank/DDBJ databases">
        <title>Genomic-based taxomic classification of the family Erythrobacteraceae.</title>
        <authorList>
            <person name="Xu L."/>
        </authorList>
    </citation>
    <scope>NUCLEOTIDE SEQUENCE [LARGE SCALE GENOMIC DNA]</scope>
    <source>
        <strain evidence="1 2">KCTC 42453</strain>
    </source>
</reference>
<dbReference type="Proteomes" id="UP000431922">
    <property type="component" value="Unassembled WGS sequence"/>
</dbReference>
<organism evidence="1 2">
    <name type="scientific">Allopontixanthobacter sediminis</name>
    <dbReference type="NCBI Taxonomy" id="1689985"/>
    <lineage>
        <taxon>Bacteria</taxon>
        <taxon>Pseudomonadati</taxon>
        <taxon>Pseudomonadota</taxon>
        <taxon>Alphaproteobacteria</taxon>
        <taxon>Sphingomonadales</taxon>
        <taxon>Erythrobacteraceae</taxon>
        <taxon>Allopontixanthobacter</taxon>
    </lineage>
</organism>
<evidence type="ECO:0000313" key="1">
    <source>
        <dbReference type="EMBL" id="MXP43689.1"/>
    </source>
</evidence>
<accession>A0A845B7T4</accession>
<dbReference type="RefSeq" id="WP_160755272.1">
    <property type="nucleotide sequence ID" value="NZ_WTYL01000001.1"/>
</dbReference>
<name>A0A845B7T4_9SPHN</name>
<gene>
    <name evidence="1" type="ORF">GRI65_04360</name>
</gene>
<protein>
    <submittedName>
        <fullName evidence="1">Uncharacterized protein</fullName>
    </submittedName>
</protein>
<keyword evidence="2" id="KW-1185">Reference proteome</keyword>
<sequence>MASSPLQAHRASFNLSNAIAAGTFPKLETRDQVEDMIEQLLAVLDAADGDPDHEEDNVDCCEAYDDRPYSFGTFGNDWSVGDPDDAENSDG</sequence>
<dbReference type="AlphaFoldDB" id="A0A845B7T4"/>